<evidence type="ECO:0000256" key="2">
    <source>
        <dbReference type="ARBA" id="ARBA00022741"/>
    </source>
</evidence>
<keyword evidence="10" id="KW-1185">Reference proteome</keyword>
<proteinExistence type="inferred from homology"/>
<dbReference type="PATRIC" id="fig|748449.3.peg.1954"/>
<dbReference type="SUPFAM" id="SSF52540">
    <property type="entry name" value="P-loop containing nucleoside triphosphate hydrolases"/>
    <property type="match status" value="1"/>
</dbReference>
<feature type="binding site" evidence="6 7">
    <location>
        <position position="16"/>
    </location>
    <ligand>
        <name>Zn(2+)</name>
        <dbReference type="ChEBI" id="CHEBI:29105"/>
    </ligand>
</feature>
<dbReference type="NCBIfam" id="TIGR00382">
    <property type="entry name" value="clpX"/>
    <property type="match status" value="1"/>
</dbReference>
<feature type="binding site" evidence="6">
    <location>
        <begin position="117"/>
        <end position="124"/>
    </location>
    <ligand>
        <name>ATP</name>
        <dbReference type="ChEBI" id="CHEBI:30616"/>
    </ligand>
</feature>
<dbReference type="OrthoDB" id="9804062at2"/>
<evidence type="ECO:0000256" key="3">
    <source>
        <dbReference type="ARBA" id="ARBA00022833"/>
    </source>
</evidence>
<dbReference type="InterPro" id="IPR003959">
    <property type="entry name" value="ATPase_AAA_core"/>
</dbReference>
<dbReference type="InterPro" id="IPR038366">
    <property type="entry name" value="Znf_CppX_C4_sf"/>
</dbReference>
<comment type="function">
    <text evidence="6">ATP-dependent specificity component of the Clp protease. It directs the protease to specific substrates. Can perform chaperone functions in the absence of ClpP.</text>
</comment>
<keyword evidence="3 6" id="KW-0862">Zinc</keyword>
<feature type="binding site" evidence="6 7">
    <location>
        <position position="35"/>
    </location>
    <ligand>
        <name>Zn(2+)</name>
        <dbReference type="ChEBI" id="CHEBI:29105"/>
    </ligand>
</feature>
<dbReference type="STRING" id="748449.Halha_2027"/>
<dbReference type="Gene3D" id="3.40.50.300">
    <property type="entry name" value="P-loop containing nucleotide triphosphate hydrolases"/>
    <property type="match status" value="1"/>
</dbReference>
<dbReference type="InterPro" id="IPR019489">
    <property type="entry name" value="Clp_ATPase_C"/>
</dbReference>
<dbReference type="GO" id="GO:0051603">
    <property type="term" value="P:proteolysis involved in protein catabolic process"/>
    <property type="evidence" value="ECO:0007669"/>
    <property type="project" value="TreeGrafter"/>
</dbReference>
<evidence type="ECO:0000256" key="4">
    <source>
        <dbReference type="ARBA" id="ARBA00022840"/>
    </source>
</evidence>
<sequence length="417" mass="46274">MFKFGEEKGQLKCSFCGKIQDQVQKLVAGPGVYICDECIDLCNEIIEEELQEDIETNLDNVPKPQEIKEFLDEYVIGQDPAKRSLSVAVYNHYKRVNSGMEIDDVELEKSNICMVGPTGSGKTLLARTLARMLDVPFAIADATSLTEAGYVGEDVENILLKLIQAADYDVEKAEQGIIYIDEIDKVARKSENPSITRDVSGEGVQQALLKILEGTEASVPPQGGRKHPHQEFIQIDTTNILFICGGAFDGLDKMIKSRIGNKVLGFGADVKSKDEEDIGEILSHVMAQDLLKYGLIPEFAGRIPVITTLDKLSEDDLVEILTEPRNALVKQYTKFFELDNIDLEFTEESLRAIARKTLDRGTGARGLRSVIEESILDIMYDIPSYEDVSKCIITEEVVNDGATPKLVKVSDQREETA</sequence>
<dbReference type="FunFam" id="1.10.8.60:FF:000002">
    <property type="entry name" value="ATP-dependent Clp protease ATP-binding subunit ClpX"/>
    <property type="match status" value="1"/>
</dbReference>
<dbReference type="KEGG" id="hhl:Halha_2027"/>
<reference evidence="10" key="1">
    <citation type="submission" date="2012-02" db="EMBL/GenBank/DDBJ databases">
        <title>The complete genome of Halobacteroides halobius DSM 5150.</title>
        <authorList>
            <person name="Lucas S."/>
            <person name="Copeland A."/>
            <person name="Lapidus A."/>
            <person name="Glavina del Rio T."/>
            <person name="Dalin E."/>
            <person name="Tice H."/>
            <person name="Bruce D."/>
            <person name="Goodwin L."/>
            <person name="Pitluck S."/>
            <person name="Peters L."/>
            <person name="Mikhailova N."/>
            <person name="Gu W."/>
            <person name="Kyrpides N."/>
            <person name="Mavromatis K."/>
            <person name="Ivanova N."/>
            <person name="Brettin T."/>
            <person name="Detter J.C."/>
            <person name="Han C."/>
            <person name="Larimer F."/>
            <person name="Land M."/>
            <person name="Hauser L."/>
            <person name="Markowitz V."/>
            <person name="Cheng J.-F."/>
            <person name="Hugenholtz P."/>
            <person name="Woyke T."/>
            <person name="Wu D."/>
            <person name="Tindall B."/>
            <person name="Pomrenke H."/>
            <person name="Brambilla E."/>
            <person name="Klenk H.-P."/>
            <person name="Eisen J.A."/>
        </authorList>
    </citation>
    <scope>NUCLEOTIDE SEQUENCE [LARGE SCALE GENOMIC DNA]</scope>
    <source>
        <strain evidence="10">ATCC 35273 / DSM 5150 / MD-1</strain>
    </source>
</reference>
<accession>L0KA98</accession>
<comment type="subunit">
    <text evidence="6">Component of the ClpX-ClpP complex. Forms a hexameric ring that, in the presence of ATP, binds to fourteen ClpP subunits assembled into a disk-like structure with a central cavity, resembling the structure of eukaryotic proteasomes.</text>
</comment>
<dbReference type="InterPro" id="IPR003593">
    <property type="entry name" value="AAA+_ATPase"/>
</dbReference>
<dbReference type="GO" id="GO:0008270">
    <property type="term" value="F:zinc ion binding"/>
    <property type="evidence" value="ECO:0007669"/>
    <property type="project" value="UniProtKB-UniRule"/>
</dbReference>
<dbReference type="HOGENOM" id="CLU_014218_8_2_9"/>
<dbReference type="Proteomes" id="UP000010880">
    <property type="component" value="Chromosome"/>
</dbReference>
<dbReference type="CDD" id="cd19497">
    <property type="entry name" value="RecA-like_ClpX"/>
    <property type="match status" value="1"/>
</dbReference>
<dbReference type="SUPFAM" id="SSF57716">
    <property type="entry name" value="Glucocorticoid receptor-like (DNA-binding domain)"/>
    <property type="match status" value="1"/>
</dbReference>
<evidence type="ECO:0000313" key="9">
    <source>
        <dbReference type="EMBL" id="AGB41926.1"/>
    </source>
</evidence>
<dbReference type="GO" id="GO:0051082">
    <property type="term" value="F:unfolded protein binding"/>
    <property type="evidence" value="ECO:0007669"/>
    <property type="project" value="UniProtKB-UniRule"/>
</dbReference>
<keyword evidence="1 6" id="KW-0479">Metal-binding</keyword>
<dbReference type="GO" id="GO:0016887">
    <property type="term" value="F:ATP hydrolysis activity"/>
    <property type="evidence" value="ECO:0007669"/>
    <property type="project" value="InterPro"/>
</dbReference>
<dbReference type="eggNOG" id="COG1219">
    <property type="taxonomic scope" value="Bacteria"/>
</dbReference>
<gene>
    <name evidence="6" type="primary">clpX</name>
    <name evidence="9" type="ordered locus">Halha_2027</name>
</gene>
<dbReference type="GO" id="GO:0140662">
    <property type="term" value="F:ATP-dependent protein folding chaperone"/>
    <property type="evidence" value="ECO:0007669"/>
    <property type="project" value="InterPro"/>
</dbReference>
<dbReference type="Pfam" id="PF10431">
    <property type="entry name" value="ClpB_D2-small"/>
    <property type="match status" value="1"/>
</dbReference>
<dbReference type="PANTHER" id="PTHR48102">
    <property type="entry name" value="ATP-DEPENDENT CLP PROTEASE ATP-BINDING SUBUNIT CLPX-LIKE, MITOCHONDRIAL-RELATED"/>
    <property type="match status" value="1"/>
</dbReference>
<dbReference type="SMART" id="SM01086">
    <property type="entry name" value="ClpB_D2-small"/>
    <property type="match status" value="1"/>
</dbReference>
<dbReference type="Pfam" id="PF07724">
    <property type="entry name" value="AAA_2"/>
    <property type="match status" value="1"/>
</dbReference>
<evidence type="ECO:0000256" key="1">
    <source>
        <dbReference type="ARBA" id="ARBA00022723"/>
    </source>
</evidence>
<feature type="binding site" evidence="6 7">
    <location>
        <position position="13"/>
    </location>
    <ligand>
        <name>Zn(2+)</name>
        <dbReference type="ChEBI" id="CHEBI:29105"/>
    </ligand>
</feature>
<evidence type="ECO:0000256" key="5">
    <source>
        <dbReference type="ARBA" id="ARBA00023186"/>
    </source>
</evidence>
<evidence type="ECO:0000313" key="10">
    <source>
        <dbReference type="Proteomes" id="UP000010880"/>
    </source>
</evidence>
<evidence type="ECO:0000259" key="8">
    <source>
        <dbReference type="PROSITE" id="PS51902"/>
    </source>
</evidence>
<dbReference type="InterPro" id="IPR010603">
    <property type="entry name" value="Znf_CppX_C4"/>
</dbReference>
<organism evidence="9 10">
    <name type="scientific">Halobacteroides halobius (strain ATCC 35273 / DSM 5150 / MD-1)</name>
    <dbReference type="NCBI Taxonomy" id="748449"/>
    <lineage>
        <taxon>Bacteria</taxon>
        <taxon>Bacillati</taxon>
        <taxon>Bacillota</taxon>
        <taxon>Clostridia</taxon>
        <taxon>Halanaerobiales</taxon>
        <taxon>Halobacteroidaceae</taxon>
        <taxon>Halobacteroides</taxon>
    </lineage>
</organism>
<dbReference type="GO" id="GO:0009376">
    <property type="term" value="C:HslUV protease complex"/>
    <property type="evidence" value="ECO:0007669"/>
    <property type="project" value="TreeGrafter"/>
</dbReference>
<keyword evidence="4 6" id="KW-0067">ATP-binding</keyword>
<dbReference type="SMART" id="SM00382">
    <property type="entry name" value="AAA"/>
    <property type="match status" value="1"/>
</dbReference>
<dbReference type="InterPro" id="IPR004487">
    <property type="entry name" value="Clp_protease_ATP-bd_su_ClpX"/>
</dbReference>
<keyword evidence="5 6" id="KW-0143">Chaperone</keyword>
<dbReference type="PANTHER" id="PTHR48102:SF7">
    <property type="entry name" value="ATP-DEPENDENT CLP PROTEASE ATP-BINDING SUBUNIT CLPX-LIKE, MITOCHONDRIAL"/>
    <property type="match status" value="1"/>
</dbReference>
<dbReference type="FunFam" id="3.40.50.300:FF:000005">
    <property type="entry name" value="ATP-dependent Clp protease ATP-binding subunit ClpX"/>
    <property type="match status" value="1"/>
</dbReference>
<feature type="binding site" evidence="6 7">
    <location>
        <position position="38"/>
    </location>
    <ligand>
        <name>Zn(2+)</name>
        <dbReference type="ChEBI" id="CHEBI:29105"/>
    </ligand>
</feature>
<dbReference type="InterPro" id="IPR059188">
    <property type="entry name" value="Znf_CLPX-like"/>
</dbReference>
<dbReference type="GO" id="GO:0005524">
    <property type="term" value="F:ATP binding"/>
    <property type="evidence" value="ECO:0007669"/>
    <property type="project" value="UniProtKB-UniRule"/>
</dbReference>
<dbReference type="Pfam" id="PF06689">
    <property type="entry name" value="zf-C4_ClpX"/>
    <property type="match status" value="1"/>
</dbReference>
<dbReference type="GO" id="GO:0051301">
    <property type="term" value="P:cell division"/>
    <property type="evidence" value="ECO:0007669"/>
    <property type="project" value="TreeGrafter"/>
</dbReference>
<dbReference type="InterPro" id="IPR027417">
    <property type="entry name" value="P-loop_NTPase"/>
</dbReference>
<dbReference type="PROSITE" id="PS51902">
    <property type="entry name" value="CLPX_ZB"/>
    <property type="match status" value="1"/>
</dbReference>
<dbReference type="HAMAP" id="MF_00175">
    <property type="entry name" value="ClpX"/>
    <property type="match status" value="1"/>
</dbReference>
<dbReference type="InterPro" id="IPR050052">
    <property type="entry name" value="ATP-dep_Clp_protease_ClpX"/>
</dbReference>
<dbReference type="Gene3D" id="6.20.220.10">
    <property type="entry name" value="ClpX chaperone, C4-type zinc finger domain"/>
    <property type="match status" value="1"/>
</dbReference>
<name>L0KA98_HALHC</name>
<dbReference type="GO" id="GO:0046983">
    <property type="term" value="F:protein dimerization activity"/>
    <property type="evidence" value="ECO:0007669"/>
    <property type="project" value="UniProtKB-UniRule"/>
</dbReference>
<evidence type="ECO:0000256" key="6">
    <source>
        <dbReference type="HAMAP-Rule" id="MF_00175"/>
    </source>
</evidence>
<dbReference type="SMART" id="SM00994">
    <property type="entry name" value="zf-C4_ClpX"/>
    <property type="match status" value="1"/>
</dbReference>
<feature type="domain" description="ClpX-type ZB" evidence="8">
    <location>
        <begin position="1"/>
        <end position="54"/>
    </location>
</feature>
<comment type="similarity">
    <text evidence="6 7">Belongs to the ClpX chaperone family.</text>
</comment>
<protein>
    <recommendedName>
        <fullName evidence="6">ATP-dependent Clp protease ATP-binding subunit ClpX</fullName>
    </recommendedName>
</protein>
<dbReference type="AlphaFoldDB" id="L0KA98"/>
<keyword evidence="2 6" id="KW-0547">Nucleotide-binding</keyword>
<dbReference type="RefSeq" id="WP_015327640.1">
    <property type="nucleotide sequence ID" value="NC_019978.1"/>
</dbReference>
<evidence type="ECO:0000256" key="7">
    <source>
        <dbReference type="PROSITE-ProRule" id="PRU01250"/>
    </source>
</evidence>
<dbReference type="InterPro" id="IPR046425">
    <property type="entry name" value="ClpX_bact"/>
</dbReference>
<dbReference type="Gene3D" id="1.10.8.60">
    <property type="match status" value="1"/>
</dbReference>
<dbReference type="EMBL" id="CP003359">
    <property type="protein sequence ID" value="AGB41926.1"/>
    <property type="molecule type" value="Genomic_DNA"/>
</dbReference>
<dbReference type="NCBIfam" id="NF003745">
    <property type="entry name" value="PRK05342.1"/>
    <property type="match status" value="1"/>
</dbReference>